<dbReference type="InterPro" id="IPR059177">
    <property type="entry name" value="GH29D-like_dom"/>
</dbReference>
<keyword evidence="5" id="KW-1133">Transmembrane helix</keyword>
<keyword evidence="8" id="KW-1185">Reference proteome</keyword>
<dbReference type="Gene3D" id="1.10.760.10">
    <property type="entry name" value="Cytochrome c-like domain"/>
    <property type="match status" value="1"/>
</dbReference>
<dbReference type="InterPro" id="IPR009056">
    <property type="entry name" value="Cyt_c-like_dom"/>
</dbReference>
<evidence type="ECO:0000313" key="8">
    <source>
        <dbReference type="Proteomes" id="UP001201449"/>
    </source>
</evidence>
<keyword evidence="5" id="KW-0812">Transmembrane</keyword>
<feature type="domain" description="Cytochrome c" evidence="6">
    <location>
        <begin position="157"/>
        <end position="278"/>
    </location>
</feature>
<keyword evidence="3 4" id="KW-0408">Iron</keyword>
<dbReference type="EMBL" id="JAKEVZ010000014">
    <property type="protein sequence ID" value="MCF1752715.1"/>
    <property type="molecule type" value="Genomic_DNA"/>
</dbReference>
<feature type="transmembrane region" description="Helical" evidence="5">
    <location>
        <begin position="7"/>
        <end position="27"/>
    </location>
</feature>
<accession>A0ABS9BYG7</accession>
<dbReference type="PANTHER" id="PTHR35889">
    <property type="entry name" value="CYCLOINULO-OLIGOSACCHARIDE FRUCTANOTRANSFERASE-RELATED"/>
    <property type="match status" value="1"/>
</dbReference>
<feature type="transmembrane region" description="Helical" evidence="5">
    <location>
        <begin position="112"/>
        <end position="130"/>
    </location>
</feature>
<name>A0ABS9BYG7_9BACT</name>
<evidence type="ECO:0000256" key="1">
    <source>
        <dbReference type="ARBA" id="ARBA00022617"/>
    </source>
</evidence>
<evidence type="ECO:0000259" key="6">
    <source>
        <dbReference type="PROSITE" id="PS51007"/>
    </source>
</evidence>
<keyword evidence="5" id="KW-0472">Membrane</keyword>
<dbReference type="InterPro" id="IPR032675">
    <property type="entry name" value="LRR_dom_sf"/>
</dbReference>
<dbReference type="PANTHER" id="PTHR35889:SF3">
    <property type="entry name" value="F-BOX DOMAIN-CONTAINING PROTEIN"/>
    <property type="match status" value="1"/>
</dbReference>
<proteinExistence type="predicted"/>
<dbReference type="Gene3D" id="3.80.10.10">
    <property type="entry name" value="Ribonuclease Inhibitor"/>
    <property type="match status" value="1"/>
</dbReference>
<dbReference type="Proteomes" id="UP001201449">
    <property type="component" value="Unassembled WGS sequence"/>
</dbReference>
<dbReference type="RefSeq" id="WP_234862573.1">
    <property type="nucleotide sequence ID" value="NZ_JAKEVZ010000014.1"/>
</dbReference>
<dbReference type="Pfam" id="PF13290">
    <property type="entry name" value="CHB_HEX_C_1"/>
    <property type="match status" value="1"/>
</dbReference>
<dbReference type="InterPro" id="IPR036909">
    <property type="entry name" value="Cyt_c-like_dom_sf"/>
</dbReference>
<evidence type="ECO:0000256" key="4">
    <source>
        <dbReference type="PROSITE-ProRule" id="PRU00433"/>
    </source>
</evidence>
<gene>
    <name evidence="7" type="ORF">L0U89_16775</name>
</gene>
<evidence type="ECO:0000256" key="3">
    <source>
        <dbReference type="ARBA" id="ARBA00023004"/>
    </source>
</evidence>
<comment type="caution">
    <text evidence="7">The sequence shown here is derived from an EMBL/GenBank/DDBJ whole genome shotgun (WGS) entry which is preliminary data.</text>
</comment>
<keyword evidence="2 4" id="KW-0479">Metal-binding</keyword>
<dbReference type="InterPro" id="IPR011429">
    <property type="entry name" value="Cyt_c_Planctomycete-type"/>
</dbReference>
<sequence>MTENQRIIPILENVLIVLHGIVLILTIGQNFISLPVFLEVVGRMHPLLLHFPIVLLFLTGLLFWYPNWLGIQTKSALRFLFLASLVLTGLTVLAGLFLSAEGGYEEDLLFPHQWTGLGVFWTGTLWYFFWTKNKIQAAKFSSLFALALVLVAGHLGANITHGSDYLLAPLAKLEEKPEVPLEEALAFDHVIKPILEQKCISCHGPNKKKGELRLDEMEFFLTGGETGPALDNANWEKSLLLHRIFLPMEDEEHMPPKGKIQLTEQEIELLQAWVLDSARFDKKVNQYPQESTFFTLAKGLFDDKDRKTYDFPFADKGTIAKLNNEYRVIQAIYPDSPGLRVSFFGKSQFNSNSLDELSKIREQVVDLNLQNMPLKDADLDKLAKFPNLETLNLNFTGINGFGLSSLTKLEHLQELSLSGNPLSEDAVSHLGKMQNLAELYVWNTQLPASQLTTLSASLPDTRVESGFEDDGRLYQLNAPVIESEKTIFQDKVQVTMKHPIGSVKVFYTLDNSTPDSSNHIVYEGPFFLEKSANLKARAFAQGWLGSPERQTVFLKSGIRPDQISLTYPPSDRYKGKGAETLFDLEKGDIDFSSGNWLGFKDTPFEIELGFADPKEIQNIAFSLLSAEGSYIFPPAKVEIWVADESGNFQVLSSETPEMPTQVRESQLFLKEYPIQKSGVRKVKVRLSPINPIPSWHPGAGQRGWVFVDEILIN</sequence>
<evidence type="ECO:0000256" key="5">
    <source>
        <dbReference type="SAM" id="Phobius"/>
    </source>
</evidence>
<feature type="transmembrane region" description="Helical" evidence="5">
    <location>
        <begin position="137"/>
        <end position="157"/>
    </location>
</feature>
<feature type="transmembrane region" description="Helical" evidence="5">
    <location>
        <begin position="47"/>
        <end position="65"/>
    </location>
</feature>
<reference evidence="7 8" key="1">
    <citation type="submission" date="2022-01" db="EMBL/GenBank/DDBJ databases">
        <title>Mariniradius saccharolyticus sp. nov., isolated from sediment of a river.</title>
        <authorList>
            <person name="Liu H."/>
        </authorList>
    </citation>
    <scope>NUCLEOTIDE SEQUENCE [LARGE SCALE GENOMIC DNA]</scope>
    <source>
        <strain evidence="7 8">RY-2</strain>
    </source>
</reference>
<evidence type="ECO:0000256" key="2">
    <source>
        <dbReference type="ARBA" id="ARBA00022723"/>
    </source>
</evidence>
<keyword evidence="1 4" id="KW-0349">Heme</keyword>
<dbReference type="SUPFAM" id="SSF52047">
    <property type="entry name" value="RNI-like"/>
    <property type="match status" value="1"/>
</dbReference>
<evidence type="ECO:0000313" key="7">
    <source>
        <dbReference type="EMBL" id="MCF1752715.1"/>
    </source>
</evidence>
<organism evidence="7 8">
    <name type="scientific">Mariniradius sediminis</name>
    <dbReference type="NCBI Taxonomy" id="2909237"/>
    <lineage>
        <taxon>Bacteria</taxon>
        <taxon>Pseudomonadati</taxon>
        <taxon>Bacteroidota</taxon>
        <taxon>Cytophagia</taxon>
        <taxon>Cytophagales</taxon>
        <taxon>Cyclobacteriaceae</taxon>
        <taxon>Mariniradius</taxon>
    </lineage>
</organism>
<dbReference type="Pfam" id="PF07635">
    <property type="entry name" value="PSCyt1"/>
    <property type="match status" value="1"/>
</dbReference>
<dbReference type="PROSITE" id="PS51007">
    <property type="entry name" value="CYTC"/>
    <property type="match status" value="1"/>
</dbReference>
<dbReference type="SUPFAM" id="SSF46626">
    <property type="entry name" value="Cytochrome c"/>
    <property type="match status" value="1"/>
</dbReference>
<feature type="transmembrane region" description="Helical" evidence="5">
    <location>
        <begin position="77"/>
        <end position="100"/>
    </location>
</feature>
<protein>
    <submittedName>
        <fullName evidence="7">Chitobiase/beta-hexosaminidase C-terminal domain-containing protein</fullName>
    </submittedName>
</protein>